<sequence>MYLTIADAGAALRAGETTSVDLVRAALAVADARDAALGVHLARFDDAALAAAARADAELAAGADRGPLHGIPMGIKDLIAAAEGETTAQSLVLDREWGRERDAPAVARLRAAGAVITGKTTTMEFGIGAPDPAKPFPVPRNPWSTAHYPGGSSSGSAAGVAAGMFLGGLGTDSAGSVRYPAALCGVTGLKPTFGRVPKNGCVPLGPSYDHVGPLARTAEDCAAILTAVAGHDARDTASSDRPAGDYRGALTGSLAGLRIGVDPLLGKARERAGELDSVLVKAVAELRAAGASAVPIRLPYYRELTTVTRLGMAAEAFAYHRNDLRRRWSDYGAGTRLALAKGALLSAADFVQLQRVRRAGQRALAELFTEVDLIVTPTASCGAPRIEHLGTDDMADAALTAYWNAVGNPVLSVPIGFTRDGLPLGMQIAGRPFEEAAVLAAGHAYQQRTGWHRRVPDLVRDLLAA</sequence>
<protein>
    <submittedName>
        <fullName evidence="2">Amidase</fullName>
    </submittedName>
</protein>
<dbReference type="InterPro" id="IPR036928">
    <property type="entry name" value="AS_sf"/>
</dbReference>
<keyword evidence="3" id="KW-1185">Reference proteome</keyword>
<dbReference type="PANTHER" id="PTHR11895:SF176">
    <property type="entry name" value="AMIDASE AMID-RELATED"/>
    <property type="match status" value="1"/>
</dbReference>
<evidence type="ECO:0000259" key="1">
    <source>
        <dbReference type="Pfam" id="PF01425"/>
    </source>
</evidence>
<dbReference type="Pfam" id="PF01425">
    <property type="entry name" value="Amidase"/>
    <property type="match status" value="1"/>
</dbReference>
<accession>A0ABS3RLC9</accession>
<dbReference type="PANTHER" id="PTHR11895">
    <property type="entry name" value="TRANSAMIDASE"/>
    <property type="match status" value="1"/>
</dbReference>
<dbReference type="InterPro" id="IPR020556">
    <property type="entry name" value="Amidase_CS"/>
</dbReference>
<name>A0ABS3RLC9_9ACTN</name>
<proteinExistence type="predicted"/>
<dbReference type="EMBL" id="JAGEPF010000005">
    <property type="protein sequence ID" value="MBO2457546.1"/>
    <property type="molecule type" value="Genomic_DNA"/>
</dbReference>
<comment type="caution">
    <text evidence="2">The sequence shown here is derived from an EMBL/GenBank/DDBJ whole genome shotgun (WGS) entry which is preliminary data.</text>
</comment>
<dbReference type="InterPro" id="IPR023631">
    <property type="entry name" value="Amidase_dom"/>
</dbReference>
<organism evidence="2 3">
    <name type="scientific">Actinomadura violacea</name>
    <dbReference type="NCBI Taxonomy" id="2819934"/>
    <lineage>
        <taxon>Bacteria</taxon>
        <taxon>Bacillati</taxon>
        <taxon>Actinomycetota</taxon>
        <taxon>Actinomycetes</taxon>
        <taxon>Streptosporangiales</taxon>
        <taxon>Thermomonosporaceae</taxon>
        <taxon>Actinomadura</taxon>
    </lineage>
</organism>
<gene>
    <name evidence="2" type="ORF">J4709_08175</name>
</gene>
<feature type="domain" description="Amidase" evidence="1">
    <location>
        <begin position="21"/>
        <end position="439"/>
    </location>
</feature>
<dbReference type="Proteomes" id="UP000680206">
    <property type="component" value="Unassembled WGS sequence"/>
</dbReference>
<dbReference type="Gene3D" id="3.90.1300.10">
    <property type="entry name" value="Amidase signature (AS) domain"/>
    <property type="match status" value="1"/>
</dbReference>
<dbReference type="InterPro" id="IPR000120">
    <property type="entry name" value="Amidase"/>
</dbReference>
<evidence type="ECO:0000313" key="2">
    <source>
        <dbReference type="EMBL" id="MBO2457546.1"/>
    </source>
</evidence>
<evidence type="ECO:0000313" key="3">
    <source>
        <dbReference type="Proteomes" id="UP000680206"/>
    </source>
</evidence>
<dbReference type="PROSITE" id="PS00571">
    <property type="entry name" value="AMIDASES"/>
    <property type="match status" value="1"/>
</dbReference>
<dbReference type="SUPFAM" id="SSF75304">
    <property type="entry name" value="Amidase signature (AS) enzymes"/>
    <property type="match status" value="1"/>
</dbReference>
<reference evidence="2 3" key="1">
    <citation type="submission" date="2021-03" db="EMBL/GenBank/DDBJ databases">
        <title>Actinomadura violae sp. nov., isolated from lichen in Thailand.</title>
        <authorList>
            <person name="Kanchanasin P."/>
            <person name="Saeng-In P."/>
            <person name="Phongsopitanun W."/>
            <person name="Yuki M."/>
            <person name="Kudo T."/>
            <person name="Ohkuma M."/>
            <person name="Tanasupawat S."/>
        </authorList>
    </citation>
    <scope>NUCLEOTIDE SEQUENCE [LARGE SCALE GENOMIC DNA]</scope>
    <source>
        <strain evidence="2 3">LCR2-06</strain>
    </source>
</reference>